<protein>
    <submittedName>
        <fullName evidence="2">Transglycosylase SLT domain-containing protein</fullName>
    </submittedName>
</protein>
<proteinExistence type="predicted"/>
<feature type="region of interest" description="Disordered" evidence="1">
    <location>
        <begin position="39"/>
        <end position="63"/>
    </location>
</feature>
<sequence length="397" mass="42942">MFSPDKFGITASVLKPVILAFALTAVIDSYAQDAGKSLPDLSASSREDTSQSAQSKTPGEKSAPYSLSVRRIVTQPGFPEIGEKADAVFASALQVQGQSFDALTGLCAPELSPATAYRIALEFSGGKPWAVSIRGGSVVAADSEEHALALIRKLKEKGKPVSIGFFQIPEEFITQSGSDLESALEPCRNLKMGSEFLFSRYRDYLGRHGMNFLAARQALEDLREASGRGTRYTHSIEKGVSDFGSQAVTVKVRAVGDEFKPGQQPGNGFSSQGTRKPDSFVVVRKEVPATEPEGRGPDKSETLSLAAETPSEKPKASNKSERAAVSAIKDKANADAQKRLISRESPKRPKPEVLQASEKDSIKTNRRLREKKNVFAVAEEQVPTESENPTQTSMRIF</sequence>
<reference evidence="2 3" key="1">
    <citation type="journal article" date="2019" name="Nat. Med.">
        <title>A library of human gut bacterial isolates paired with longitudinal multiomics data enables mechanistic microbiome research.</title>
        <authorList>
            <person name="Poyet M."/>
            <person name="Groussin M."/>
            <person name="Gibbons S.M."/>
            <person name="Avila-Pacheco J."/>
            <person name="Jiang X."/>
            <person name="Kearney S.M."/>
            <person name="Perrotta A.R."/>
            <person name="Berdy B."/>
            <person name="Zhao S."/>
            <person name="Lieberman T.D."/>
            <person name="Swanson P.K."/>
            <person name="Smith M."/>
            <person name="Roesemann S."/>
            <person name="Alexander J.E."/>
            <person name="Rich S.A."/>
            <person name="Livny J."/>
            <person name="Vlamakis H."/>
            <person name="Clish C."/>
            <person name="Bullock K."/>
            <person name="Deik A."/>
            <person name="Scott J."/>
            <person name="Pierce K.A."/>
            <person name="Xavier R.J."/>
            <person name="Alm E.J."/>
        </authorList>
    </citation>
    <scope>NUCLEOTIDE SEQUENCE [LARGE SCALE GENOMIC DNA]</scope>
    <source>
        <strain evidence="2 3">BIOML-A2</strain>
    </source>
</reference>
<organism evidence="2 3">
    <name type="scientific">Parasutterella excrementihominis</name>
    <dbReference type="NCBI Taxonomy" id="487175"/>
    <lineage>
        <taxon>Bacteria</taxon>
        <taxon>Pseudomonadati</taxon>
        <taxon>Pseudomonadota</taxon>
        <taxon>Betaproteobacteria</taxon>
        <taxon>Burkholderiales</taxon>
        <taxon>Sutterellaceae</taxon>
        <taxon>Parasutterella</taxon>
    </lineage>
</organism>
<dbReference type="RefSeq" id="WP_155165800.1">
    <property type="nucleotide sequence ID" value="NZ_CATXDL010000019.1"/>
</dbReference>
<dbReference type="Proteomes" id="UP000462362">
    <property type="component" value="Unassembled WGS sequence"/>
</dbReference>
<dbReference type="AlphaFoldDB" id="A0A6I3S308"/>
<evidence type="ECO:0000256" key="1">
    <source>
        <dbReference type="SAM" id="MobiDB-lite"/>
    </source>
</evidence>
<name>A0A6I3S308_9BURK</name>
<gene>
    <name evidence="2" type="ORF">GMD42_05455</name>
</gene>
<evidence type="ECO:0000313" key="2">
    <source>
        <dbReference type="EMBL" id="MTU43074.1"/>
    </source>
</evidence>
<feature type="compositionally biased region" description="Basic and acidic residues" evidence="1">
    <location>
        <begin position="310"/>
        <end position="363"/>
    </location>
</feature>
<feature type="region of interest" description="Disordered" evidence="1">
    <location>
        <begin position="256"/>
        <end position="369"/>
    </location>
</feature>
<comment type="caution">
    <text evidence="2">The sequence shown here is derived from an EMBL/GenBank/DDBJ whole genome shotgun (WGS) entry which is preliminary data.</text>
</comment>
<feature type="compositionally biased region" description="Basic and acidic residues" evidence="1">
    <location>
        <begin position="275"/>
        <end position="301"/>
    </location>
</feature>
<feature type="compositionally biased region" description="Polar residues" evidence="1">
    <location>
        <begin position="264"/>
        <end position="274"/>
    </location>
</feature>
<dbReference type="EMBL" id="WNCL01000012">
    <property type="protein sequence ID" value="MTU43074.1"/>
    <property type="molecule type" value="Genomic_DNA"/>
</dbReference>
<accession>A0A6I3S308</accession>
<evidence type="ECO:0000313" key="3">
    <source>
        <dbReference type="Proteomes" id="UP000462362"/>
    </source>
</evidence>